<dbReference type="GO" id="GO:0016491">
    <property type="term" value="F:oxidoreductase activity"/>
    <property type="evidence" value="ECO:0007669"/>
    <property type="project" value="InterPro"/>
</dbReference>
<dbReference type="Proteomes" id="UP000182517">
    <property type="component" value="Chromosome"/>
</dbReference>
<dbReference type="STRING" id="1842532.A7E78_10950"/>
<dbReference type="InterPro" id="IPR012347">
    <property type="entry name" value="Ferritin-like"/>
</dbReference>
<gene>
    <name evidence="2" type="ORF">A7E78_10950</name>
</gene>
<protein>
    <submittedName>
        <fullName evidence="2">Ferritin</fullName>
    </submittedName>
</protein>
<keyword evidence="3" id="KW-1185">Reference proteome</keyword>
<dbReference type="Pfam" id="PF02915">
    <property type="entry name" value="Rubrerythrin"/>
    <property type="match status" value="1"/>
</dbReference>
<feature type="domain" description="Rubrerythrin diiron-binding" evidence="1">
    <location>
        <begin position="10"/>
        <end position="144"/>
    </location>
</feature>
<dbReference type="EMBL" id="CP015519">
    <property type="protein sequence ID" value="APG28321.1"/>
    <property type="molecule type" value="Genomic_DNA"/>
</dbReference>
<dbReference type="GO" id="GO:0046872">
    <property type="term" value="F:metal ion binding"/>
    <property type="evidence" value="ECO:0007669"/>
    <property type="project" value="InterPro"/>
</dbReference>
<evidence type="ECO:0000313" key="2">
    <source>
        <dbReference type="EMBL" id="APG28321.1"/>
    </source>
</evidence>
<dbReference type="CDD" id="cd01045">
    <property type="entry name" value="Ferritin_like_AB"/>
    <property type="match status" value="1"/>
</dbReference>
<dbReference type="Gene3D" id="1.20.1260.10">
    <property type="match status" value="1"/>
</dbReference>
<dbReference type="PANTHER" id="PTHR33531">
    <property type="entry name" value="RUBRERYTHRIN SUBFAMILY"/>
    <property type="match status" value="1"/>
</dbReference>
<dbReference type="InterPro" id="IPR003251">
    <property type="entry name" value="Rr_diiron-bd_dom"/>
</dbReference>
<dbReference type="KEGG" id="pef:A7E78_10950"/>
<proteinExistence type="predicted"/>
<dbReference type="PANTHER" id="PTHR33531:SF7">
    <property type="entry name" value="HYPOTHETICAL MEMBRANE PROTEIN, CONSERVED"/>
    <property type="match status" value="1"/>
</dbReference>
<accession>A0A1L3GQU0</accession>
<evidence type="ECO:0000313" key="3">
    <source>
        <dbReference type="Proteomes" id="UP000182517"/>
    </source>
</evidence>
<dbReference type="RefSeq" id="WP_072284349.1">
    <property type="nucleotide sequence ID" value="NZ_CP015519.1"/>
</dbReference>
<dbReference type="OrthoDB" id="281675at2"/>
<sequence>MFEHIDVQDAIKRSIQTEKKAMLFYRMAARHMQNSEARRLFETLANEEREHAQQFYRLYKRDDLPDFDSFMDSASESEKEWLSSREKILLSDLGVRKAMELAMHKELKLEKQLREIAANIKNPEVRGVFEENAKSTNHHYQLIESEYAHLMGMVHETDIDTYVRE</sequence>
<name>A0A1L3GQU0_9BACT</name>
<dbReference type="SUPFAM" id="SSF47240">
    <property type="entry name" value="Ferritin-like"/>
    <property type="match status" value="1"/>
</dbReference>
<dbReference type="AlphaFoldDB" id="A0A1L3GQU0"/>
<dbReference type="InterPro" id="IPR009078">
    <property type="entry name" value="Ferritin-like_SF"/>
</dbReference>
<reference evidence="2 3" key="1">
    <citation type="journal article" date="2017" name="Genome Announc.">
        <title>Complete Genome Sequences of Two Acetylene-Fermenting Pelobacter acetylenicus Strains.</title>
        <authorList>
            <person name="Sutton J.M."/>
            <person name="Baesman S.M."/>
            <person name="Fierst J.L."/>
            <person name="Poret-Peterson A.T."/>
            <person name="Oremland R.S."/>
            <person name="Dunlap D.S."/>
            <person name="Akob D.M."/>
        </authorList>
    </citation>
    <scope>NUCLEOTIDE SEQUENCE [LARGE SCALE GENOMIC DNA]</scope>
    <source>
        <strain evidence="2 3">SFB93</strain>
    </source>
</reference>
<evidence type="ECO:0000259" key="1">
    <source>
        <dbReference type="Pfam" id="PF02915"/>
    </source>
</evidence>
<organism evidence="2 3">
    <name type="scientific">Syntrophotalea acetylenivorans</name>
    <dbReference type="NCBI Taxonomy" id="1842532"/>
    <lineage>
        <taxon>Bacteria</taxon>
        <taxon>Pseudomonadati</taxon>
        <taxon>Thermodesulfobacteriota</taxon>
        <taxon>Desulfuromonadia</taxon>
        <taxon>Desulfuromonadales</taxon>
        <taxon>Syntrophotaleaceae</taxon>
        <taxon>Syntrophotalea</taxon>
    </lineage>
</organism>